<accession>A0A1I0B300</accession>
<reference evidence="3" key="1">
    <citation type="submission" date="2016-10" db="EMBL/GenBank/DDBJ databases">
        <authorList>
            <person name="Varghese N."/>
            <person name="Submissions S."/>
        </authorList>
    </citation>
    <scope>NUCLEOTIDE SEQUENCE [LARGE SCALE GENOMIC DNA]</scope>
    <source>
        <strain evidence="3">Nm71</strain>
    </source>
</reference>
<gene>
    <name evidence="2" type="ORF">SAMN05216326_10943</name>
</gene>
<keyword evidence="1" id="KW-0732">Signal</keyword>
<dbReference type="AlphaFoldDB" id="A0A1I0B300"/>
<dbReference type="EMBL" id="FOIA01000009">
    <property type="protein sequence ID" value="SET01118.1"/>
    <property type="molecule type" value="Genomic_DNA"/>
</dbReference>
<proteinExistence type="predicted"/>
<evidence type="ECO:0000313" key="2">
    <source>
        <dbReference type="EMBL" id="SET01118.1"/>
    </source>
</evidence>
<keyword evidence="3" id="KW-1185">Reference proteome</keyword>
<evidence type="ECO:0000313" key="3">
    <source>
        <dbReference type="Proteomes" id="UP000199345"/>
    </source>
</evidence>
<evidence type="ECO:0000256" key="1">
    <source>
        <dbReference type="SAM" id="SignalP"/>
    </source>
</evidence>
<protein>
    <submittedName>
        <fullName evidence="2">Uncharacterized protein</fullName>
    </submittedName>
</protein>
<sequence>MKYRNISGGLVIFALAIAMTSGPSFAKNETALKKSFRENAVGIATSSLSKQIKEKLLKLRKESSSLATGDSIVQRYKNKLEAK</sequence>
<feature type="signal peptide" evidence="1">
    <location>
        <begin position="1"/>
        <end position="26"/>
    </location>
</feature>
<dbReference type="Proteomes" id="UP000199345">
    <property type="component" value="Unassembled WGS sequence"/>
</dbReference>
<organism evidence="2 3">
    <name type="scientific">Nitrosomonas marina</name>
    <dbReference type="NCBI Taxonomy" id="917"/>
    <lineage>
        <taxon>Bacteria</taxon>
        <taxon>Pseudomonadati</taxon>
        <taxon>Pseudomonadota</taxon>
        <taxon>Betaproteobacteria</taxon>
        <taxon>Nitrosomonadales</taxon>
        <taxon>Nitrosomonadaceae</taxon>
        <taxon>Nitrosomonas</taxon>
    </lineage>
</organism>
<dbReference type="RefSeq" id="WP_090657518.1">
    <property type="nucleotide sequence ID" value="NZ_FOIA01000009.1"/>
</dbReference>
<dbReference type="OrthoDB" id="9859138at2"/>
<name>A0A1I0B300_9PROT</name>
<feature type="chain" id="PRO_5011452236" evidence="1">
    <location>
        <begin position="27"/>
        <end position="83"/>
    </location>
</feature>